<accession>A0A133Y3N4</accession>
<dbReference type="PANTHER" id="PTHR16301">
    <property type="entry name" value="IMPACT-RELATED"/>
    <property type="match status" value="1"/>
</dbReference>
<reference evidence="4 5" key="1">
    <citation type="submission" date="2016-01" db="EMBL/GenBank/DDBJ databases">
        <authorList>
            <person name="Oliw E.H."/>
        </authorList>
    </citation>
    <scope>NUCLEOTIDE SEQUENCE [LARGE SCALE GENOMIC DNA]</scope>
    <source>
        <strain evidence="4 5">KA00635</strain>
    </source>
</reference>
<protein>
    <submittedName>
        <fullName evidence="4">YigZ family protein</fullName>
    </submittedName>
</protein>
<dbReference type="AlphaFoldDB" id="A0A133Y3N4"/>
<evidence type="ECO:0000259" key="3">
    <source>
        <dbReference type="Pfam" id="PF09186"/>
    </source>
</evidence>
<dbReference type="InterPro" id="IPR020568">
    <property type="entry name" value="Ribosomal_Su5_D2-typ_SF"/>
</dbReference>
<evidence type="ECO:0000256" key="1">
    <source>
        <dbReference type="ARBA" id="ARBA00007665"/>
    </source>
</evidence>
<dbReference type="InterPro" id="IPR001498">
    <property type="entry name" value="Impact_N"/>
</dbReference>
<dbReference type="PANTHER" id="PTHR16301:SF20">
    <property type="entry name" value="IMPACT FAMILY MEMBER YIGZ"/>
    <property type="match status" value="1"/>
</dbReference>
<dbReference type="SUPFAM" id="SSF54211">
    <property type="entry name" value="Ribosomal protein S5 domain 2-like"/>
    <property type="match status" value="1"/>
</dbReference>
<evidence type="ECO:0000313" key="4">
    <source>
        <dbReference type="EMBL" id="KXB37808.1"/>
    </source>
</evidence>
<dbReference type="RefSeq" id="WP_060936467.1">
    <property type="nucleotide sequence ID" value="NZ_JASOZP010000001.1"/>
</dbReference>
<dbReference type="PATRIC" id="fig|87541.4.peg.369"/>
<comment type="similarity">
    <text evidence="1">Belongs to the IMPACT family.</text>
</comment>
<feature type="domain" description="Impact N-terminal" evidence="2">
    <location>
        <begin position="18"/>
        <end position="123"/>
    </location>
</feature>
<name>A0A133Y3N4_9LACT</name>
<dbReference type="STRING" id="87541.AWM71_02400"/>
<dbReference type="Gene3D" id="3.30.70.240">
    <property type="match status" value="1"/>
</dbReference>
<sequence length="211" mass="23642">MIEYRTIRTAASHEIVIKKSRFICNISQAFTKEEAEDFISKISKQHYKATHNCVAYQIGNHNEEQKAIDNGEPSGTAGIPMLEVLKQNDLKNVVCVVTRYFGGIKLGTGGLVRAYSHSVNEAIKSIGIIERCLRIPLSLQVDYTLSGKVDYWIANSSYSLTNTNYLEKVTYTLDIPPKELDQVKLDLTNLTNAHVTFTIGQEHYVDLAVSI</sequence>
<feature type="domain" description="UPF0029" evidence="3">
    <location>
        <begin position="139"/>
        <end position="193"/>
    </location>
</feature>
<gene>
    <name evidence="4" type="ORF">HMPREF3187_00367</name>
</gene>
<dbReference type="Pfam" id="PF01205">
    <property type="entry name" value="Impact_N"/>
    <property type="match status" value="1"/>
</dbReference>
<dbReference type="InterPro" id="IPR015269">
    <property type="entry name" value="UPF0029_Impact_C"/>
</dbReference>
<dbReference type="OrthoDB" id="9813771at2"/>
<evidence type="ECO:0000313" key="5">
    <source>
        <dbReference type="Proteomes" id="UP000070422"/>
    </source>
</evidence>
<dbReference type="Pfam" id="PF09186">
    <property type="entry name" value="DUF1949"/>
    <property type="match status" value="1"/>
</dbReference>
<dbReference type="InterPro" id="IPR020569">
    <property type="entry name" value="UPF0029_Impact_CS"/>
</dbReference>
<evidence type="ECO:0000259" key="2">
    <source>
        <dbReference type="Pfam" id="PF01205"/>
    </source>
</evidence>
<dbReference type="InterPro" id="IPR015796">
    <property type="entry name" value="Impact_YigZ-like"/>
</dbReference>
<organism evidence="4 5">
    <name type="scientific">Aerococcus christensenii</name>
    <dbReference type="NCBI Taxonomy" id="87541"/>
    <lineage>
        <taxon>Bacteria</taxon>
        <taxon>Bacillati</taxon>
        <taxon>Bacillota</taxon>
        <taxon>Bacilli</taxon>
        <taxon>Lactobacillales</taxon>
        <taxon>Aerococcaceae</taxon>
        <taxon>Aerococcus</taxon>
    </lineage>
</organism>
<dbReference type="GO" id="GO:0006446">
    <property type="term" value="P:regulation of translational initiation"/>
    <property type="evidence" value="ECO:0007669"/>
    <property type="project" value="TreeGrafter"/>
</dbReference>
<dbReference type="PROSITE" id="PS00910">
    <property type="entry name" value="UPF0029"/>
    <property type="match status" value="1"/>
</dbReference>
<dbReference type="SUPFAM" id="SSF54980">
    <property type="entry name" value="EF-G C-terminal domain-like"/>
    <property type="match status" value="1"/>
</dbReference>
<proteinExistence type="inferred from homology"/>
<dbReference type="NCBIfam" id="TIGR00257">
    <property type="entry name" value="IMPACT_YIGZ"/>
    <property type="match status" value="1"/>
</dbReference>
<dbReference type="GO" id="GO:0005737">
    <property type="term" value="C:cytoplasm"/>
    <property type="evidence" value="ECO:0007669"/>
    <property type="project" value="TreeGrafter"/>
</dbReference>
<dbReference type="InterPro" id="IPR023582">
    <property type="entry name" value="Impact"/>
</dbReference>
<dbReference type="EMBL" id="LSCQ01000019">
    <property type="protein sequence ID" value="KXB37808.1"/>
    <property type="molecule type" value="Genomic_DNA"/>
</dbReference>
<comment type="caution">
    <text evidence="4">The sequence shown here is derived from an EMBL/GenBank/DDBJ whole genome shotgun (WGS) entry which is preliminary data.</text>
</comment>
<dbReference type="Gene3D" id="3.30.230.30">
    <property type="entry name" value="Impact, N-terminal domain"/>
    <property type="match status" value="1"/>
</dbReference>
<dbReference type="Proteomes" id="UP000070422">
    <property type="component" value="Unassembled WGS sequence"/>
</dbReference>
<dbReference type="InterPro" id="IPR036956">
    <property type="entry name" value="Impact_N_sf"/>
</dbReference>
<dbReference type="InterPro" id="IPR035647">
    <property type="entry name" value="EFG_III/V"/>
</dbReference>